<dbReference type="SUPFAM" id="SSF53756">
    <property type="entry name" value="UDP-Glycosyltransferase/glycogen phosphorylase"/>
    <property type="match status" value="1"/>
</dbReference>
<dbReference type="PANTHER" id="PTHR45947">
    <property type="entry name" value="SULFOQUINOVOSYL TRANSFERASE SQD2"/>
    <property type="match status" value="1"/>
</dbReference>
<dbReference type="AlphaFoldDB" id="A0A6M0JY58"/>
<dbReference type="CDD" id="cd03814">
    <property type="entry name" value="GT4-like"/>
    <property type="match status" value="1"/>
</dbReference>
<accession>A0A6M0JY58</accession>
<organism evidence="2 3">
    <name type="scientific">Thiorhodococcus minor</name>
    <dbReference type="NCBI Taxonomy" id="57489"/>
    <lineage>
        <taxon>Bacteria</taxon>
        <taxon>Pseudomonadati</taxon>
        <taxon>Pseudomonadota</taxon>
        <taxon>Gammaproteobacteria</taxon>
        <taxon>Chromatiales</taxon>
        <taxon>Chromatiaceae</taxon>
        <taxon>Thiorhodococcus</taxon>
    </lineage>
</organism>
<dbReference type="Pfam" id="PF13439">
    <property type="entry name" value="Glyco_transf_4"/>
    <property type="match status" value="1"/>
</dbReference>
<dbReference type="InterPro" id="IPR050194">
    <property type="entry name" value="Glycosyltransferase_grp1"/>
</dbReference>
<proteinExistence type="predicted"/>
<gene>
    <name evidence="2" type="ORF">G3446_08890</name>
</gene>
<dbReference type="PANTHER" id="PTHR45947:SF3">
    <property type="entry name" value="SULFOQUINOVOSYL TRANSFERASE SQD2"/>
    <property type="match status" value="1"/>
</dbReference>
<feature type="domain" description="Glycosyltransferase subfamily 4-like N-terminal" evidence="1">
    <location>
        <begin position="31"/>
        <end position="203"/>
    </location>
</feature>
<evidence type="ECO:0000259" key="1">
    <source>
        <dbReference type="Pfam" id="PF13439"/>
    </source>
</evidence>
<dbReference type="RefSeq" id="WP_164452476.1">
    <property type="nucleotide sequence ID" value="NZ_JAAIJQ010000020.1"/>
</dbReference>
<dbReference type="Gene3D" id="3.40.50.2000">
    <property type="entry name" value="Glycogen Phosphorylase B"/>
    <property type="match status" value="2"/>
</dbReference>
<dbReference type="GO" id="GO:0016757">
    <property type="term" value="F:glycosyltransferase activity"/>
    <property type="evidence" value="ECO:0007669"/>
    <property type="project" value="UniProtKB-ARBA"/>
</dbReference>
<keyword evidence="2" id="KW-0808">Transferase</keyword>
<keyword evidence="3" id="KW-1185">Reference proteome</keyword>
<evidence type="ECO:0000313" key="2">
    <source>
        <dbReference type="EMBL" id="NEV62004.1"/>
    </source>
</evidence>
<reference evidence="2 3" key="1">
    <citation type="submission" date="2020-02" db="EMBL/GenBank/DDBJ databases">
        <title>Genome sequences of Thiorhodococcus mannitoliphagus and Thiorhodococcus minor, purple sulfur photosynthetic bacteria in the gammaproteobacterial family, Chromatiaceae.</title>
        <authorList>
            <person name="Aviles F.A."/>
            <person name="Meyer T.E."/>
            <person name="Kyndt J.A."/>
        </authorList>
    </citation>
    <scope>NUCLEOTIDE SEQUENCE [LARGE SCALE GENOMIC DNA]</scope>
    <source>
        <strain evidence="2 3">DSM 11518</strain>
    </source>
</reference>
<dbReference type="Pfam" id="PF13692">
    <property type="entry name" value="Glyco_trans_1_4"/>
    <property type="match status" value="1"/>
</dbReference>
<sequence length="412" mass="45262">MTQPHEHAETIRAGYRPLRIAIITETYPPEINGVANTMIHLAEGLGGKGHRIQLVRPRQQADRGDRGDPQTSPIDLHLVPGLPIPGYRGLRFGLPVYWRLRRLWHRTKPDLVYIATQGPLGHAALSAARTLKISTVTGFHTQFHQYSQHYGLGILSHKIAETLRHFHNKSDATLVPTADLKSQLSADGFENVHVFGRGVDIERFSPKWRSQDLRRSWGCAEDELAVLYVGRVAAEKNLELARDAFEAIEGSGIRAKLVLVGDGPERAQLQRERPDFVFTGAKVGTELSAHYASGDAFLFPSLTETFGNVVTEAMASGLPVIAFDYAAAHTHIESGVNGIAVPMDDRQGYLEAARQAASDIGYLRRMGTAARAAAEDISWDRALGKVEARLFDVIARRRGAEACHAAMATSSE</sequence>
<protein>
    <submittedName>
        <fullName evidence="2">Glycosyltransferase family 1 protein</fullName>
    </submittedName>
</protein>
<dbReference type="Proteomes" id="UP000483379">
    <property type="component" value="Unassembled WGS sequence"/>
</dbReference>
<dbReference type="EMBL" id="JAAIJQ010000020">
    <property type="protein sequence ID" value="NEV62004.1"/>
    <property type="molecule type" value="Genomic_DNA"/>
</dbReference>
<name>A0A6M0JY58_9GAMM</name>
<dbReference type="InterPro" id="IPR028098">
    <property type="entry name" value="Glyco_trans_4-like_N"/>
</dbReference>
<comment type="caution">
    <text evidence="2">The sequence shown here is derived from an EMBL/GenBank/DDBJ whole genome shotgun (WGS) entry which is preliminary data.</text>
</comment>
<evidence type="ECO:0000313" key="3">
    <source>
        <dbReference type="Proteomes" id="UP000483379"/>
    </source>
</evidence>